<accession>A0A6G0RSJ2</accession>
<dbReference type="EMBL" id="QXFY01000559">
    <property type="protein sequence ID" value="KAE9341006.1"/>
    <property type="molecule type" value="Genomic_DNA"/>
</dbReference>
<name>A0A6G0RSJ2_9STRA</name>
<sequence length="51" mass="5825">MHTRSRRKCRVTCCTLSMSSVNANINGRRMIVNLALEPGVHDFPWSFNIGF</sequence>
<evidence type="ECO:0000313" key="1">
    <source>
        <dbReference type="EMBL" id="KAE9341006.1"/>
    </source>
</evidence>
<dbReference type="AlphaFoldDB" id="A0A6G0RSJ2"/>
<comment type="caution">
    <text evidence="1">The sequence shown here is derived from an EMBL/GenBank/DDBJ whole genome shotgun (WGS) entry which is preliminary data.</text>
</comment>
<gene>
    <name evidence="1" type="ORF">PF008_g10841</name>
</gene>
<protein>
    <submittedName>
        <fullName evidence="1">Uncharacterized protein</fullName>
    </submittedName>
</protein>
<reference evidence="1 2" key="1">
    <citation type="submission" date="2018-09" db="EMBL/GenBank/DDBJ databases">
        <title>Genomic investigation of the strawberry pathogen Phytophthora fragariae indicates pathogenicity is determined by transcriptional variation in three key races.</title>
        <authorList>
            <person name="Adams T.M."/>
            <person name="Armitage A.D."/>
            <person name="Sobczyk M.K."/>
            <person name="Bates H.J."/>
            <person name="Dunwell J.M."/>
            <person name="Nellist C.F."/>
            <person name="Harrison R.J."/>
        </authorList>
    </citation>
    <scope>NUCLEOTIDE SEQUENCE [LARGE SCALE GENOMIC DNA]</scope>
    <source>
        <strain evidence="1 2">NOV-77</strain>
    </source>
</reference>
<dbReference type="Proteomes" id="UP000486351">
    <property type="component" value="Unassembled WGS sequence"/>
</dbReference>
<organism evidence="1 2">
    <name type="scientific">Phytophthora fragariae</name>
    <dbReference type="NCBI Taxonomy" id="53985"/>
    <lineage>
        <taxon>Eukaryota</taxon>
        <taxon>Sar</taxon>
        <taxon>Stramenopiles</taxon>
        <taxon>Oomycota</taxon>
        <taxon>Peronosporomycetes</taxon>
        <taxon>Peronosporales</taxon>
        <taxon>Peronosporaceae</taxon>
        <taxon>Phytophthora</taxon>
    </lineage>
</organism>
<proteinExistence type="predicted"/>
<evidence type="ECO:0000313" key="2">
    <source>
        <dbReference type="Proteomes" id="UP000486351"/>
    </source>
</evidence>